<proteinExistence type="predicted"/>
<dbReference type="WBParaSite" id="SMUV_0000001701-mRNA-1">
    <property type="protein sequence ID" value="SMUV_0000001701-mRNA-1"/>
    <property type="gene ID" value="SMUV_0000001701"/>
</dbReference>
<dbReference type="Proteomes" id="UP000046393">
    <property type="component" value="Unplaced"/>
</dbReference>
<dbReference type="PANTHER" id="PTHR24036">
    <property type="entry name" value="SKELETOR-RELATED"/>
    <property type="match status" value="1"/>
</dbReference>
<keyword evidence="3" id="KW-1185">Reference proteome</keyword>
<feature type="domain" description="DM13" evidence="2">
    <location>
        <begin position="33"/>
        <end position="147"/>
    </location>
</feature>
<dbReference type="Pfam" id="PF10517">
    <property type="entry name" value="DM13"/>
    <property type="match status" value="1"/>
</dbReference>
<dbReference type="PANTHER" id="PTHR24036:SF5">
    <property type="entry name" value="THROMBOMODULIN"/>
    <property type="match status" value="1"/>
</dbReference>
<dbReference type="InterPro" id="IPR052126">
    <property type="entry name" value="Spindle_Org/Thrombomodulin"/>
</dbReference>
<dbReference type="AlphaFoldDB" id="A0A0N5A7L3"/>
<accession>A0A0N5A7L3</accession>
<evidence type="ECO:0000313" key="4">
    <source>
        <dbReference type="WBParaSite" id="SMUV_0000001701-mRNA-1"/>
    </source>
</evidence>
<protein>
    <submittedName>
        <fullName evidence="4">DM13 domain-containing protein</fullName>
    </submittedName>
</protein>
<evidence type="ECO:0000256" key="1">
    <source>
        <dbReference type="ARBA" id="ARBA00022737"/>
    </source>
</evidence>
<sequence>MPRKGHYISILASVAINHETIPKPYCCIHSDESNSQGLVGDHYDVNSGPIEVIDVKTLRIREFTFSGTQAPDGWIFVGKGEIAKKTGQKAAVLLNNGAASFCPLLQDFDGSTHLIVRLPDSETVYTISYISVYCYQYGVDFGHVNFRLLPEQVSIPAFIPPLKSSPNDPDSSIICN</sequence>
<dbReference type="InterPro" id="IPR019545">
    <property type="entry name" value="DM13_domain"/>
</dbReference>
<organism evidence="3 4">
    <name type="scientific">Syphacia muris</name>
    <dbReference type="NCBI Taxonomy" id="451379"/>
    <lineage>
        <taxon>Eukaryota</taxon>
        <taxon>Metazoa</taxon>
        <taxon>Ecdysozoa</taxon>
        <taxon>Nematoda</taxon>
        <taxon>Chromadorea</taxon>
        <taxon>Rhabditida</taxon>
        <taxon>Spirurina</taxon>
        <taxon>Oxyuridomorpha</taxon>
        <taxon>Oxyuroidea</taxon>
        <taxon>Oxyuridae</taxon>
        <taxon>Syphacia</taxon>
    </lineage>
</organism>
<evidence type="ECO:0000259" key="2">
    <source>
        <dbReference type="PROSITE" id="PS51549"/>
    </source>
</evidence>
<name>A0A0N5A7L3_9BILA</name>
<keyword evidence="1" id="KW-0677">Repeat</keyword>
<dbReference type="SMART" id="SM00686">
    <property type="entry name" value="DM13"/>
    <property type="match status" value="1"/>
</dbReference>
<dbReference type="PROSITE" id="PS51549">
    <property type="entry name" value="DM13"/>
    <property type="match status" value="1"/>
</dbReference>
<evidence type="ECO:0000313" key="3">
    <source>
        <dbReference type="Proteomes" id="UP000046393"/>
    </source>
</evidence>
<reference evidence="4" key="1">
    <citation type="submission" date="2017-02" db="UniProtKB">
        <authorList>
            <consortium name="WormBaseParasite"/>
        </authorList>
    </citation>
    <scope>IDENTIFICATION</scope>
</reference>